<name>A0AAJ1R971_9FLAO</name>
<evidence type="ECO:0000313" key="1">
    <source>
        <dbReference type="EMBL" id="MDN4014547.1"/>
    </source>
</evidence>
<dbReference type="Proteomes" id="UP001225933">
    <property type="component" value="Unassembled WGS sequence"/>
</dbReference>
<organism evidence="1 2">
    <name type="scientific">Chryseobacterium gambrini</name>
    <dbReference type="NCBI Taxonomy" id="373672"/>
    <lineage>
        <taxon>Bacteria</taxon>
        <taxon>Pseudomonadati</taxon>
        <taxon>Bacteroidota</taxon>
        <taxon>Flavobacteriia</taxon>
        <taxon>Flavobacteriales</taxon>
        <taxon>Weeksellaceae</taxon>
        <taxon>Chryseobacterium group</taxon>
        <taxon>Chryseobacterium</taxon>
    </lineage>
</organism>
<comment type="caution">
    <text evidence="1">The sequence shown here is derived from an EMBL/GenBank/DDBJ whole genome shotgun (WGS) entry which is preliminary data.</text>
</comment>
<dbReference type="AlphaFoldDB" id="A0AAJ1R971"/>
<evidence type="ECO:0000313" key="2">
    <source>
        <dbReference type="Proteomes" id="UP001225933"/>
    </source>
</evidence>
<dbReference type="RefSeq" id="WP_214590336.1">
    <property type="nucleotide sequence ID" value="NZ_JAUHGV010000031.1"/>
</dbReference>
<protein>
    <submittedName>
        <fullName evidence="1">Uncharacterized protein</fullName>
    </submittedName>
</protein>
<proteinExistence type="predicted"/>
<reference evidence="1" key="1">
    <citation type="submission" date="2023-06" db="EMBL/GenBank/DDBJ databases">
        <title>Two Chryseobacterium gambrini strains from China.</title>
        <authorList>
            <person name="Zeng J."/>
            <person name="Wu Y."/>
        </authorList>
    </citation>
    <scope>NUCLEOTIDE SEQUENCE</scope>
    <source>
        <strain evidence="1">SQ219</strain>
    </source>
</reference>
<accession>A0AAJ1R971</accession>
<sequence>MKLIDTYEKDGITIEVNSLLTTKDSVIDIKQIFILNDVVYISFDTVQDRILMSETAEIFIRKYREYLNTLTKKVFTAQSSCKCQTCQ</sequence>
<gene>
    <name evidence="1" type="ORF">QX233_18905</name>
</gene>
<dbReference type="EMBL" id="JAUHGV010000031">
    <property type="protein sequence ID" value="MDN4014547.1"/>
    <property type="molecule type" value="Genomic_DNA"/>
</dbReference>